<dbReference type="EC" id="2.7.13.3" evidence="2"/>
<protein>
    <recommendedName>
        <fullName evidence="2">histidine kinase</fullName>
        <ecNumber evidence="2">2.7.13.3</ecNumber>
    </recommendedName>
</protein>
<dbReference type="Pfam" id="PF00072">
    <property type="entry name" value="Response_reg"/>
    <property type="match status" value="1"/>
</dbReference>
<evidence type="ECO:0000259" key="7">
    <source>
        <dbReference type="PROSITE" id="PS50109"/>
    </source>
</evidence>
<dbReference type="AlphaFoldDB" id="A0A5C5GB34"/>
<evidence type="ECO:0000313" key="9">
    <source>
        <dbReference type="EMBL" id="TNY31267.1"/>
    </source>
</evidence>
<organism evidence="9 10">
    <name type="scientific">Pelagovum pacificum</name>
    <dbReference type="NCBI Taxonomy" id="2588711"/>
    <lineage>
        <taxon>Bacteria</taxon>
        <taxon>Pseudomonadati</taxon>
        <taxon>Pseudomonadota</taxon>
        <taxon>Alphaproteobacteria</taxon>
        <taxon>Rhodobacterales</taxon>
        <taxon>Paracoccaceae</taxon>
        <taxon>Pelagovum</taxon>
    </lineage>
</organism>
<dbReference type="InterPro" id="IPR011006">
    <property type="entry name" value="CheY-like_superfamily"/>
</dbReference>
<dbReference type="InterPro" id="IPR036097">
    <property type="entry name" value="HisK_dim/P_sf"/>
</dbReference>
<dbReference type="GO" id="GO:0007234">
    <property type="term" value="P:osmosensory signaling via phosphorelay pathway"/>
    <property type="evidence" value="ECO:0007669"/>
    <property type="project" value="TreeGrafter"/>
</dbReference>
<dbReference type="Gene3D" id="3.30.565.10">
    <property type="entry name" value="Histidine kinase-like ATPase, C-terminal domain"/>
    <property type="match status" value="1"/>
</dbReference>
<dbReference type="GO" id="GO:0030295">
    <property type="term" value="F:protein kinase activator activity"/>
    <property type="evidence" value="ECO:0007669"/>
    <property type="project" value="TreeGrafter"/>
</dbReference>
<dbReference type="SMART" id="SM00387">
    <property type="entry name" value="HATPase_c"/>
    <property type="match status" value="1"/>
</dbReference>
<reference evidence="9 10" key="1">
    <citation type="submission" date="2019-06" db="EMBL/GenBank/DDBJ databases">
        <title>Genome of new Rhodobacteraceae sp. SM1903.</title>
        <authorList>
            <person name="Ren X."/>
        </authorList>
    </citation>
    <scope>NUCLEOTIDE SEQUENCE [LARGE SCALE GENOMIC DNA]</scope>
    <source>
        <strain evidence="9 10">SM1903</strain>
    </source>
</reference>
<evidence type="ECO:0000256" key="1">
    <source>
        <dbReference type="ARBA" id="ARBA00000085"/>
    </source>
</evidence>
<evidence type="ECO:0000256" key="2">
    <source>
        <dbReference type="ARBA" id="ARBA00012438"/>
    </source>
</evidence>
<dbReference type="RefSeq" id="WP_140196113.1">
    <property type="nucleotide sequence ID" value="NZ_CP065915.1"/>
</dbReference>
<proteinExistence type="predicted"/>
<dbReference type="SUPFAM" id="SSF55874">
    <property type="entry name" value="ATPase domain of HSP90 chaperone/DNA topoisomerase II/histidine kinase"/>
    <property type="match status" value="1"/>
</dbReference>
<dbReference type="Gene3D" id="3.40.50.2300">
    <property type="match status" value="1"/>
</dbReference>
<dbReference type="EMBL" id="VFFF01000002">
    <property type="protein sequence ID" value="TNY31267.1"/>
    <property type="molecule type" value="Genomic_DNA"/>
</dbReference>
<dbReference type="Pfam" id="PF02518">
    <property type="entry name" value="HATPase_c"/>
    <property type="match status" value="1"/>
</dbReference>
<evidence type="ECO:0000256" key="3">
    <source>
        <dbReference type="ARBA" id="ARBA00022553"/>
    </source>
</evidence>
<dbReference type="CDD" id="cd00075">
    <property type="entry name" value="HATPase"/>
    <property type="match status" value="1"/>
</dbReference>
<comment type="caution">
    <text evidence="9">The sequence shown here is derived from an EMBL/GenBank/DDBJ whole genome shotgun (WGS) entry which is preliminary data.</text>
</comment>
<sequence>MPETRSSLVLVIDDDDADRKLIRRLLHSAEGQFEVTEARTAEEARAVNVDPDAVLLDNSLPGSEGLHLLSSLAERWPKAALILTTGQGSEDIAKSSIQRGATDYVPKRDLGEGMLKDLLETSVRTARAAFRQKERQAELSIFSEVLVHDFRAPIRGIHLLLDRLEGSMSSGVRTDIAGDLHQLRQTSDQMAALVDSLAAHIRHDQLVHPEVADIGTLARDALTTLRADIEECGAKVDLQAGETRFSCLVPQVRQLFQNLIGNALKYVSDIAPQIRIEVCQNKAGIGASVADNGPGIPPAHHEVIFEPFRRGSNGRGAPGTGLGLATCRKIVQRHGGRIWCESTPGQGATFYFTLTDTSG</sequence>
<comment type="catalytic activity">
    <reaction evidence="1">
        <text>ATP + protein L-histidine = ADP + protein N-phospho-L-histidine.</text>
        <dbReference type="EC" id="2.7.13.3"/>
    </reaction>
</comment>
<dbReference type="GO" id="GO:0000155">
    <property type="term" value="F:phosphorelay sensor kinase activity"/>
    <property type="evidence" value="ECO:0007669"/>
    <property type="project" value="InterPro"/>
</dbReference>
<dbReference type="InterPro" id="IPR036890">
    <property type="entry name" value="HATPase_C_sf"/>
</dbReference>
<evidence type="ECO:0000256" key="6">
    <source>
        <dbReference type="PROSITE-ProRule" id="PRU00169"/>
    </source>
</evidence>
<dbReference type="Proteomes" id="UP000314011">
    <property type="component" value="Unassembled WGS sequence"/>
</dbReference>
<evidence type="ECO:0000313" key="10">
    <source>
        <dbReference type="Proteomes" id="UP000314011"/>
    </source>
</evidence>
<accession>A0A5C5GB34</accession>
<dbReference type="InterPro" id="IPR001789">
    <property type="entry name" value="Sig_transdc_resp-reg_receiver"/>
</dbReference>
<dbReference type="GO" id="GO:0000156">
    <property type="term" value="F:phosphorelay response regulator activity"/>
    <property type="evidence" value="ECO:0007669"/>
    <property type="project" value="TreeGrafter"/>
</dbReference>
<dbReference type="SUPFAM" id="SSF47384">
    <property type="entry name" value="Homodimeric domain of signal transducing histidine kinase"/>
    <property type="match status" value="1"/>
</dbReference>
<dbReference type="PROSITE" id="PS50109">
    <property type="entry name" value="HIS_KIN"/>
    <property type="match status" value="1"/>
</dbReference>
<dbReference type="SUPFAM" id="SSF52172">
    <property type="entry name" value="CheY-like"/>
    <property type="match status" value="1"/>
</dbReference>
<dbReference type="PANTHER" id="PTHR42878:SF15">
    <property type="entry name" value="BACTERIOPHYTOCHROME"/>
    <property type="match status" value="1"/>
</dbReference>
<keyword evidence="5 9" id="KW-0418">Kinase</keyword>
<keyword evidence="4" id="KW-0808">Transferase</keyword>
<feature type="domain" description="Histidine kinase" evidence="7">
    <location>
        <begin position="145"/>
        <end position="358"/>
    </location>
</feature>
<dbReference type="OrthoDB" id="9760752at2"/>
<keyword evidence="3 6" id="KW-0597">Phosphoprotein</keyword>
<dbReference type="PANTHER" id="PTHR42878">
    <property type="entry name" value="TWO-COMPONENT HISTIDINE KINASE"/>
    <property type="match status" value="1"/>
</dbReference>
<evidence type="ECO:0000256" key="5">
    <source>
        <dbReference type="ARBA" id="ARBA00022777"/>
    </source>
</evidence>
<dbReference type="InterPro" id="IPR005467">
    <property type="entry name" value="His_kinase_dom"/>
</dbReference>
<feature type="modified residue" description="4-aspartylphosphate" evidence="6">
    <location>
        <position position="57"/>
    </location>
</feature>
<dbReference type="SMART" id="SM00448">
    <property type="entry name" value="REC"/>
    <property type="match status" value="1"/>
</dbReference>
<evidence type="ECO:0000259" key="8">
    <source>
        <dbReference type="PROSITE" id="PS50110"/>
    </source>
</evidence>
<dbReference type="PROSITE" id="PS50110">
    <property type="entry name" value="RESPONSE_REGULATORY"/>
    <property type="match status" value="1"/>
</dbReference>
<keyword evidence="10" id="KW-1185">Reference proteome</keyword>
<dbReference type="InterPro" id="IPR004358">
    <property type="entry name" value="Sig_transdc_His_kin-like_C"/>
</dbReference>
<evidence type="ECO:0000256" key="4">
    <source>
        <dbReference type="ARBA" id="ARBA00022679"/>
    </source>
</evidence>
<dbReference type="CDD" id="cd00156">
    <property type="entry name" value="REC"/>
    <property type="match status" value="1"/>
</dbReference>
<dbReference type="InterPro" id="IPR003594">
    <property type="entry name" value="HATPase_dom"/>
</dbReference>
<feature type="domain" description="Response regulatory" evidence="8">
    <location>
        <begin position="8"/>
        <end position="122"/>
    </location>
</feature>
<dbReference type="FunFam" id="3.30.565.10:FF:000006">
    <property type="entry name" value="Sensor histidine kinase WalK"/>
    <property type="match status" value="1"/>
</dbReference>
<dbReference type="PRINTS" id="PR00344">
    <property type="entry name" value="BCTRLSENSOR"/>
</dbReference>
<dbReference type="InterPro" id="IPR050351">
    <property type="entry name" value="BphY/WalK/GraS-like"/>
</dbReference>
<gene>
    <name evidence="9" type="ORF">FHY64_14665</name>
</gene>
<name>A0A5C5GB34_9RHOB</name>